<dbReference type="InterPro" id="IPR013083">
    <property type="entry name" value="Znf_RING/FYVE/PHD"/>
</dbReference>
<dbReference type="PROSITE" id="PS50089">
    <property type="entry name" value="ZF_RING_2"/>
    <property type="match status" value="1"/>
</dbReference>
<organism evidence="8">
    <name type="scientific">viral metagenome</name>
    <dbReference type="NCBI Taxonomy" id="1070528"/>
    <lineage>
        <taxon>unclassified sequences</taxon>
        <taxon>metagenomes</taxon>
        <taxon>organismal metagenomes</taxon>
    </lineage>
</organism>
<keyword evidence="5" id="KW-0862">Zinc</keyword>
<dbReference type="SUPFAM" id="SSF57850">
    <property type="entry name" value="RING/U-box"/>
    <property type="match status" value="1"/>
</dbReference>
<evidence type="ECO:0000256" key="6">
    <source>
        <dbReference type="SAM" id="Coils"/>
    </source>
</evidence>
<evidence type="ECO:0000256" key="1">
    <source>
        <dbReference type="ARBA" id="ARBA00004906"/>
    </source>
</evidence>
<dbReference type="EMBL" id="MN740411">
    <property type="protein sequence ID" value="QHU05307.1"/>
    <property type="molecule type" value="Genomic_DNA"/>
</dbReference>
<evidence type="ECO:0000256" key="3">
    <source>
        <dbReference type="ARBA" id="ARBA00022771"/>
    </source>
</evidence>
<sequence>MSCPICYEDMDMKEYQDEREGTETSFKLECGHAFHTKCIVSFLTKSESKCPCCNTRTTPEKKLDYEALKRKKLSEIKNSDSVKILLSEHNEAKKDLKEVLRQLREETREWVANRAVELNVLKYREYFVQAVADTRSEARRVARVMSPGHLEALNTVANGVHRNYWHYDALNMFLFGKSNRYTTYRLSNPRIYVDYNHMSKKK</sequence>
<dbReference type="Gene3D" id="3.30.40.10">
    <property type="entry name" value="Zinc/RING finger domain, C3HC4 (zinc finger)"/>
    <property type="match status" value="1"/>
</dbReference>
<evidence type="ECO:0000313" key="8">
    <source>
        <dbReference type="EMBL" id="QHU05307.1"/>
    </source>
</evidence>
<evidence type="ECO:0000259" key="7">
    <source>
        <dbReference type="PROSITE" id="PS50089"/>
    </source>
</evidence>
<dbReference type="SMART" id="SM00184">
    <property type="entry name" value="RING"/>
    <property type="match status" value="1"/>
</dbReference>
<dbReference type="InterPro" id="IPR001841">
    <property type="entry name" value="Znf_RING"/>
</dbReference>
<evidence type="ECO:0000256" key="4">
    <source>
        <dbReference type="ARBA" id="ARBA00022786"/>
    </source>
</evidence>
<keyword evidence="6" id="KW-0175">Coiled coil</keyword>
<name>A0A6C0JLG5_9ZZZZ</name>
<reference evidence="8" key="1">
    <citation type="journal article" date="2020" name="Nature">
        <title>Giant virus diversity and host interactions through global metagenomics.</title>
        <authorList>
            <person name="Schulz F."/>
            <person name="Roux S."/>
            <person name="Paez-Espino D."/>
            <person name="Jungbluth S."/>
            <person name="Walsh D.A."/>
            <person name="Denef V.J."/>
            <person name="McMahon K.D."/>
            <person name="Konstantinidis K.T."/>
            <person name="Eloe-Fadrosh E.A."/>
            <person name="Kyrpides N.C."/>
            <person name="Woyke T."/>
        </authorList>
    </citation>
    <scope>NUCLEOTIDE SEQUENCE</scope>
    <source>
        <strain evidence="8">GVMAG-M-3300027734-16</strain>
    </source>
</reference>
<accession>A0A6C0JLG5</accession>
<comment type="pathway">
    <text evidence="1">Protein modification; protein ubiquitination.</text>
</comment>
<dbReference type="Pfam" id="PF12678">
    <property type="entry name" value="zf-rbx1"/>
    <property type="match status" value="1"/>
</dbReference>
<keyword evidence="2" id="KW-0479">Metal-binding</keyword>
<keyword evidence="4" id="KW-0833">Ubl conjugation pathway</keyword>
<feature type="coiled-coil region" evidence="6">
    <location>
        <begin position="82"/>
        <end position="113"/>
    </location>
</feature>
<dbReference type="InterPro" id="IPR024766">
    <property type="entry name" value="Znf_RING_H2"/>
</dbReference>
<protein>
    <recommendedName>
        <fullName evidence="7">RING-type domain-containing protein</fullName>
    </recommendedName>
</protein>
<evidence type="ECO:0000256" key="5">
    <source>
        <dbReference type="ARBA" id="ARBA00022833"/>
    </source>
</evidence>
<dbReference type="GO" id="GO:0008270">
    <property type="term" value="F:zinc ion binding"/>
    <property type="evidence" value="ECO:0007669"/>
    <property type="project" value="UniProtKB-KW"/>
</dbReference>
<feature type="domain" description="RING-type" evidence="7">
    <location>
        <begin position="3"/>
        <end position="54"/>
    </location>
</feature>
<proteinExistence type="predicted"/>
<dbReference type="AlphaFoldDB" id="A0A6C0JLG5"/>
<keyword evidence="3" id="KW-0863">Zinc-finger</keyword>
<evidence type="ECO:0000256" key="2">
    <source>
        <dbReference type="ARBA" id="ARBA00022723"/>
    </source>
</evidence>